<dbReference type="GO" id="GO:0006777">
    <property type="term" value="P:Mo-molybdopterin cofactor biosynthetic process"/>
    <property type="evidence" value="ECO:0007669"/>
    <property type="project" value="InterPro"/>
</dbReference>
<accession>A0A7X0SL76</accession>
<proteinExistence type="predicted"/>
<dbReference type="Gene3D" id="3.40.50.300">
    <property type="entry name" value="P-loop containing nucleotide triphosphate hydrolases"/>
    <property type="match status" value="1"/>
</dbReference>
<dbReference type="Pfam" id="PF03205">
    <property type="entry name" value="MobB"/>
    <property type="match status" value="1"/>
</dbReference>
<dbReference type="GO" id="GO:0005525">
    <property type="term" value="F:GTP binding"/>
    <property type="evidence" value="ECO:0007669"/>
    <property type="project" value="InterPro"/>
</dbReference>
<dbReference type="CDD" id="cd03116">
    <property type="entry name" value="MobB"/>
    <property type="match status" value="1"/>
</dbReference>
<sequence length="183" mass="20458">MGKPLVIQVIGYKNSGKTTVVCRLVEVFKQAGLRVGTIKHDGHEFDIDAPETDTWKHRKAGADLVAITSAHRTATIENVPRSLQELVSRMESVDIVVAEGFKSEPYPKIVLLKQPEDLELLERASGAAAIMSWFPREPWMRAGDLPWLRIDETDLAAQLLLDAVREGRTDRADKGGNRHERHS</sequence>
<reference evidence="2 3" key="1">
    <citation type="submission" date="2020-08" db="EMBL/GenBank/DDBJ databases">
        <title>Cohnella phylogeny.</title>
        <authorList>
            <person name="Dunlap C."/>
        </authorList>
    </citation>
    <scope>NUCLEOTIDE SEQUENCE [LARGE SCALE GENOMIC DNA]</scope>
    <source>
        <strain evidence="2 3">CBP 2801</strain>
    </source>
</reference>
<protein>
    <submittedName>
        <fullName evidence="2">Molybdopterin-guanine dinucleotide biosynthesis protein B</fullName>
    </submittedName>
</protein>
<keyword evidence="3" id="KW-1185">Reference proteome</keyword>
<name>A0A7X0SL76_9BACL</name>
<dbReference type="SUPFAM" id="SSF52540">
    <property type="entry name" value="P-loop containing nucleoside triphosphate hydrolases"/>
    <property type="match status" value="1"/>
</dbReference>
<dbReference type="PANTHER" id="PTHR40072">
    <property type="entry name" value="MOLYBDOPTERIN-GUANINE DINUCLEOTIDE BIOSYNTHESIS ADAPTER PROTEIN-RELATED"/>
    <property type="match status" value="1"/>
</dbReference>
<comment type="caution">
    <text evidence="2">The sequence shown here is derived from an EMBL/GenBank/DDBJ whole genome shotgun (WGS) entry which is preliminary data.</text>
</comment>
<dbReference type="PANTHER" id="PTHR40072:SF1">
    <property type="entry name" value="MOLYBDOPTERIN-GUANINE DINUCLEOTIDE BIOSYNTHESIS ADAPTER PROTEIN"/>
    <property type="match status" value="1"/>
</dbReference>
<dbReference type="Proteomes" id="UP000564644">
    <property type="component" value="Unassembled WGS sequence"/>
</dbReference>
<dbReference type="AlphaFoldDB" id="A0A7X0SL76"/>
<gene>
    <name evidence="2" type="primary">mobB</name>
    <name evidence="2" type="ORF">H7C18_14180</name>
</gene>
<dbReference type="InterPro" id="IPR004435">
    <property type="entry name" value="MobB_dom"/>
</dbReference>
<organism evidence="2 3">
    <name type="scientific">Cohnella zeiphila</name>
    <dbReference type="NCBI Taxonomy" id="2761120"/>
    <lineage>
        <taxon>Bacteria</taxon>
        <taxon>Bacillati</taxon>
        <taxon>Bacillota</taxon>
        <taxon>Bacilli</taxon>
        <taxon>Bacillales</taxon>
        <taxon>Paenibacillaceae</taxon>
        <taxon>Cohnella</taxon>
    </lineage>
</organism>
<evidence type="ECO:0000259" key="1">
    <source>
        <dbReference type="Pfam" id="PF03205"/>
    </source>
</evidence>
<dbReference type="InterPro" id="IPR052539">
    <property type="entry name" value="MGD_biosynthesis_adapter"/>
</dbReference>
<dbReference type="NCBIfam" id="TIGR00176">
    <property type="entry name" value="mobB"/>
    <property type="match status" value="1"/>
</dbReference>
<dbReference type="RefSeq" id="WP_185129739.1">
    <property type="nucleotide sequence ID" value="NZ_JACJVO010000017.1"/>
</dbReference>
<dbReference type="InterPro" id="IPR027417">
    <property type="entry name" value="P-loop_NTPase"/>
</dbReference>
<feature type="domain" description="Molybdopterin-guanine dinucleotide biosynthesis protein B (MobB)" evidence="1">
    <location>
        <begin position="6"/>
        <end position="129"/>
    </location>
</feature>
<dbReference type="EMBL" id="JACJVO010000017">
    <property type="protein sequence ID" value="MBB6732065.1"/>
    <property type="molecule type" value="Genomic_DNA"/>
</dbReference>
<evidence type="ECO:0000313" key="3">
    <source>
        <dbReference type="Proteomes" id="UP000564644"/>
    </source>
</evidence>
<evidence type="ECO:0000313" key="2">
    <source>
        <dbReference type="EMBL" id="MBB6732065.1"/>
    </source>
</evidence>